<organism evidence="2 3">
    <name type="scientific">Chromobacterium sphagni</name>
    <dbReference type="NCBI Taxonomy" id="1903179"/>
    <lineage>
        <taxon>Bacteria</taxon>
        <taxon>Pseudomonadati</taxon>
        <taxon>Pseudomonadota</taxon>
        <taxon>Betaproteobacteria</taxon>
        <taxon>Neisseriales</taxon>
        <taxon>Chromobacteriaceae</taxon>
        <taxon>Chromobacterium</taxon>
    </lineage>
</organism>
<dbReference type="Proteomes" id="UP000180280">
    <property type="component" value="Unassembled WGS sequence"/>
</dbReference>
<dbReference type="SUPFAM" id="SSF75304">
    <property type="entry name" value="Amidase signature (AS) enzymes"/>
    <property type="match status" value="1"/>
</dbReference>
<dbReference type="PANTHER" id="PTHR43372">
    <property type="entry name" value="FATTY-ACID AMIDE HYDROLASE"/>
    <property type="match status" value="1"/>
</dbReference>
<reference evidence="2 3" key="1">
    <citation type="submission" date="2016-09" db="EMBL/GenBank/DDBJ databases">
        <title>Chromobacterium muskegensis sp. nov., an insecticidal bacterium isolated from Sphagnum bogs.</title>
        <authorList>
            <person name="Sparks M.E."/>
            <person name="Blackburn M.B."/>
            <person name="Gundersen-Rindal D.E."/>
            <person name="Mitchell A."/>
            <person name="Farrar R."/>
            <person name="Kuhar D."/>
        </authorList>
    </citation>
    <scope>NUCLEOTIDE SEQUENCE [LARGE SCALE GENOMIC DNA]</scope>
    <source>
        <strain evidence="2 3">14B-1</strain>
    </source>
</reference>
<dbReference type="InterPro" id="IPR036928">
    <property type="entry name" value="AS_sf"/>
</dbReference>
<accession>A0ABX3CEG8</accession>
<dbReference type="InterPro" id="IPR023631">
    <property type="entry name" value="Amidase_dom"/>
</dbReference>
<dbReference type="PROSITE" id="PS00571">
    <property type="entry name" value="AMIDASES"/>
    <property type="match status" value="1"/>
</dbReference>
<evidence type="ECO:0000313" key="2">
    <source>
        <dbReference type="EMBL" id="OHX20696.1"/>
    </source>
</evidence>
<dbReference type="PANTHER" id="PTHR43372:SF4">
    <property type="entry name" value="FATTY-ACID AMIDE HYDROLASE 2"/>
    <property type="match status" value="1"/>
</dbReference>
<feature type="domain" description="Amidase" evidence="1">
    <location>
        <begin position="2"/>
        <end position="419"/>
    </location>
</feature>
<comment type="caution">
    <text evidence="2">The sequence shown here is derived from an EMBL/GenBank/DDBJ whole genome shotgun (WGS) entry which is preliminary data.</text>
</comment>
<dbReference type="EMBL" id="MKCT01000013">
    <property type="protein sequence ID" value="OHX20696.1"/>
    <property type="molecule type" value="Genomic_DNA"/>
</dbReference>
<dbReference type="Pfam" id="PF01425">
    <property type="entry name" value="Amidase"/>
    <property type="match status" value="1"/>
</dbReference>
<gene>
    <name evidence="2" type="ORF">BI344_14345</name>
</gene>
<name>A0ABX3CEG8_9NEIS</name>
<dbReference type="InterPro" id="IPR052739">
    <property type="entry name" value="FAAH2"/>
</dbReference>
<dbReference type="Gene3D" id="3.90.1300.10">
    <property type="entry name" value="Amidase signature (AS) domain"/>
    <property type="match status" value="1"/>
</dbReference>
<evidence type="ECO:0000259" key="1">
    <source>
        <dbReference type="Pfam" id="PF01425"/>
    </source>
</evidence>
<protein>
    <recommendedName>
        <fullName evidence="1">Amidase domain-containing protein</fullName>
    </recommendedName>
</protein>
<proteinExistence type="predicted"/>
<evidence type="ECO:0000313" key="3">
    <source>
        <dbReference type="Proteomes" id="UP000180280"/>
    </source>
</evidence>
<keyword evidence="3" id="KW-1185">Reference proteome</keyword>
<sequence length="437" mass="47239">MQSLFERIDRLNGKYNALVSLDRPRALQRAREADLAQARGQSWGPLHGVPITVKDSFRTAGLRTTAGYAPLRDSVPDRDADAVARLKNAGAIVIGKSNCAPLCSDLQTRNDIFGTTGNPWEAGRTAGGSSGGEAAAVALGLSPLGLGSDSGGSIRVPASYCGVYGFKPSIGKIARDGLIPPLGDPAREDSLTVVGAIARSVRDLALSYSILSGEPYGIDAAPQHAPRIAWTGEFPRQLMDDEVSSALEAAYRTLSDSGASVEKVEPPLDLHFLNFKYFMLNMYEFSPRESSPGLHKLFWLFESARSVFSGGIEANYKKLKADQREQVDLFDRFAQQFDCWALPATPTAAFHHQKSGRPIPIRHRGKSKRYSYWHATGGFAFLANFLGCPSVAIPIGRDRNGLPIGIQVVGRREQDTALLRTAAHIAERIGSTMPLAT</sequence>
<dbReference type="InterPro" id="IPR020556">
    <property type="entry name" value="Amidase_CS"/>
</dbReference>